<feature type="transmembrane region" description="Helical" evidence="1">
    <location>
        <begin position="136"/>
        <end position="163"/>
    </location>
</feature>
<name>A0A0F9CFX0_9ZZZZ</name>
<feature type="transmembrane region" description="Helical" evidence="1">
    <location>
        <begin position="58"/>
        <end position="82"/>
    </location>
</feature>
<gene>
    <name evidence="2" type="ORF">LCGC14_2406340</name>
</gene>
<evidence type="ECO:0000256" key="1">
    <source>
        <dbReference type="SAM" id="Phobius"/>
    </source>
</evidence>
<keyword evidence="1" id="KW-0812">Transmembrane</keyword>
<organism evidence="2">
    <name type="scientific">marine sediment metagenome</name>
    <dbReference type="NCBI Taxonomy" id="412755"/>
    <lineage>
        <taxon>unclassified sequences</taxon>
        <taxon>metagenomes</taxon>
        <taxon>ecological metagenomes</taxon>
    </lineage>
</organism>
<evidence type="ECO:0008006" key="3">
    <source>
        <dbReference type="Google" id="ProtNLM"/>
    </source>
</evidence>
<reference evidence="2" key="1">
    <citation type="journal article" date="2015" name="Nature">
        <title>Complex archaea that bridge the gap between prokaryotes and eukaryotes.</title>
        <authorList>
            <person name="Spang A."/>
            <person name="Saw J.H."/>
            <person name="Jorgensen S.L."/>
            <person name="Zaremba-Niedzwiedzka K."/>
            <person name="Martijn J."/>
            <person name="Lind A.E."/>
            <person name="van Eijk R."/>
            <person name="Schleper C."/>
            <person name="Guy L."/>
            <person name="Ettema T.J."/>
        </authorList>
    </citation>
    <scope>NUCLEOTIDE SEQUENCE</scope>
</reference>
<keyword evidence="1" id="KW-0472">Membrane</keyword>
<dbReference type="AlphaFoldDB" id="A0A0F9CFX0"/>
<keyword evidence="1" id="KW-1133">Transmembrane helix</keyword>
<dbReference type="Gene3D" id="1.10.1760.20">
    <property type="match status" value="1"/>
</dbReference>
<proteinExistence type="predicted"/>
<accession>A0A0F9CFX0</accession>
<protein>
    <recommendedName>
        <fullName evidence="3">ECF transporter S component</fullName>
    </recommendedName>
</protein>
<dbReference type="EMBL" id="LAZR01036252">
    <property type="protein sequence ID" value="KKL25337.1"/>
    <property type="molecule type" value="Genomic_DNA"/>
</dbReference>
<feature type="transmembrane region" description="Helical" evidence="1">
    <location>
        <begin position="183"/>
        <end position="209"/>
    </location>
</feature>
<sequence>MSYTESVEEKEFRISGRTLSTLEIAGAAIFGALSIVISVFVTPLIPRIPGWGIAIIDPISIIWITCLLIFGVRSGILCTAIGTVGLMPFDPTGWVGPLMKFSATLSLIIVPIVFLKLYKREDQGKRSLKLKTPKNYIVYGALGTVLRIGVMIIFNIVLFLTLWSDWLTGTNLEFLGLPKVSGWTALIIGAILINGWQSVLDLLVPYLLVFTTKLDEKFEIW</sequence>
<evidence type="ECO:0000313" key="2">
    <source>
        <dbReference type="EMBL" id="KKL25337.1"/>
    </source>
</evidence>
<feature type="transmembrane region" description="Helical" evidence="1">
    <location>
        <begin position="94"/>
        <end position="115"/>
    </location>
</feature>
<comment type="caution">
    <text evidence="2">The sequence shown here is derived from an EMBL/GenBank/DDBJ whole genome shotgun (WGS) entry which is preliminary data.</text>
</comment>
<feature type="transmembrane region" description="Helical" evidence="1">
    <location>
        <begin position="24"/>
        <end position="46"/>
    </location>
</feature>